<sequence>MAAVSFTDEKANALHVAALQFEVRTGDIEANLHEIARLTAESDPALHNERLDLLLLPEMALTGFDYVRLPQLADDAAAATDRLIDIVREIASHVALSIPFRHADGISNRLIVLSTESGVQTASYDKIHCIGHGGFRETDFIKPGSEIKTVPLKGWRIGLSICYDLRFPELYRLQRPDLILLPAQWPSTRHEHLLLLARARAIENQACLLLCNMTGKAGRLDFSGNSQIIDAKGSVLADAGSTPALIRAKLDRKALTDWRKDFPVLEDTKLLK</sequence>
<evidence type="ECO:0000313" key="3">
    <source>
        <dbReference type="Proteomes" id="UP000460298"/>
    </source>
</evidence>
<dbReference type="GO" id="GO:0050152">
    <property type="term" value="F:omega-amidase activity"/>
    <property type="evidence" value="ECO:0007669"/>
    <property type="project" value="TreeGrafter"/>
</dbReference>
<dbReference type="AlphaFoldDB" id="A0A833H4J5"/>
<protein>
    <recommendedName>
        <fullName evidence="1">CN hydrolase domain-containing protein</fullName>
    </recommendedName>
</protein>
<name>A0A833H4J5_9LEPT</name>
<dbReference type="Gene3D" id="3.60.110.10">
    <property type="entry name" value="Carbon-nitrogen hydrolase"/>
    <property type="match status" value="1"/>
</dbReference>
<evidence type="ECO:0000313" key="2">
    <source>
        <dbReference type="EMBL" id="KAB2935231.1"/>
    </source>
</evidence>
<dbReference type="InterPro" id="IPR052737">
    <property type="entry name" value="Omega-amidase_YafV"/>
</dbReference>
<accession>A0A833H4J5</accession>
<organism evidence="2 3">
    <name type="scientific">Leptonema illini</name>
    <dbReference type="NCBI Taxonomy" id="183"/>
    <lineage>
        <taxon>Bacteria</taxon>
        <taxon>Pseudomonadati</taxon>
        <taxon>Spirochaetota</taxon>
        <taxon>Spirochaetia</taxon>
        <taxon>Leptospirales</taxon>
        <taxon>Leptospiraceae</taxon>
        <taxon>Leptonema</taxon>
    </lineage>
</organism>
<reference evidence="2 3" key="1">
    <citation type="submission" date="2019-10" db="EMBL/GenBank/DDBJ databases">
        <title>Extracellular Electron Transfer in a Candidatus Methanoperedens spp. Enrichment Culture.</title>
        <authorList>
            <person name="Berger S."/>
            <person name="Rangel Shaw D."/>
            <person name="Berben T."/>
            <person name="In 'T Zandt M."/>
            <person name="Frank J."/>
            <person name="Reimann J."/>
            <person name="Jetten M.S.M."/>
            <person name="Welte C.U."/>
        </authorList>
    </citation>
    <scope>NUCLEOTIDE SEQUENCE [LARGE SCALE GENOMIC DNA]</scope>
    <source>
        <strain evidence="2">SB12</strain>
    </source>
</reference>
<dbReference type="GO" id="GO:0106008">
    <property type="term" value="F:2-oxoglutaramate amidase activity"/>
    <property type="evidence" value="ECO:0007669"/>
    <property type="project" value="TreeGrafter"/>
</dbReference>
<dbReference type="EMBL" id="WBUI01000001">
    <property type="protein sequence ID" value="KAB2935231.1"/>
    <property type="molecule type" value="Genomic_DNA"/>
</dbReference>
<dbReference type="SUPFAM" id="SSF56317">
    <property type="entry name" value="Carbon-nitrogen hydrolase"/>
    <property type="match status" value="1"/>
</dbReference>
<proteinExistence type="predicted"/>
<dbReference type="InterPro" id="IPR003010">
    <property type="entry name" value="C-N_Hydrolase"/>
</dbReference>
<gene>
    <name evidence="2" type="ORF">F9K24_00450</name>
</gene>
<dbReference type="PROSITE" id="PS50263">
    <property type="entry name" value="CN_HYDROLASE"/>
    <property type="match status" value="1"/>
</dbReference>
<feature type="domain" description="CN hydrolase" evidence="1">
    <location>
        <begin position="14"/>
        <end position="252"/>
    </location>
</feature>
<dbReference type="InterPro" id="IPR036526">
    <property type="entry name" value="C-N_Hydrolase_sf"/>
</dbReference>
<evidence type="ECO:0000259" key="1">
    <source>
        <dbReference type="PROSITE" id="PS50263"/>
    </source>
</evidence>
<dbReference type="PANTHER" id="PTHR47799">
    <property type="entry name" value="OMEGA-AMIDASE YAFV"/>
    <property type="match status" value="1"/>
</dbReference>
<dbReference type="Pfam" id="PF00795">
    <property type="entry name" value="CN_hydrolase"/>
    <property type="match status" value="1"/>
</dbReference>
<comment type="caution">
    <text evidence="2">The sequence shown here is derived from an EMBL/GenBank/DDBJ whole genome shotgun (WGS) entry which is preliminary data.</text>
</comment>
<dbReference type="PANTHER" id="PTHR47799:SF1">
    <property type="entry name" value="OMEGA-AMIDASE YAFV"/>
    <property type="match status" value="1"/>
</dbReference>
<dbReference type="Proteomes" id="UP000460298">
    <property type="component" value="Unassembled WGS sequence"/>
</dbReference>